<name>A0A7G5H1J7_9BACT</name>
<protein>
    <submittedName>
        <fullName evidence="2">Uncharacterized protein</fullName>
    </submittedName>
</protein>
<evidence type="ECO:0000313" key="3">
    <source>
        <dbReference type="Proteomes" id="UP000515369"/>
    </source>
</evidence>
<gene>
    <name evidence="2" type="ORF">H3H32_08875</name>
</gene>
<dbReference type="AlphaFoldDB" id="A0A7G5H1J7"/>
<keyword evidence="3" id="KW-1185">Reference proteome</keyword>
<sequence length="49" mass="5403">MIPLTTIQPALAFGDAGQLLFFSVKLPHGRPRQSSSDCYSLVEQQPLED</sequence>
<dbReference type="Proteomes" id="UP000515369">
    <property type="component" value="Chromosome"/>
</dbReference>
<dbReference type="KEGG" id="sfol:H3H32_08875"/>
<feature type="region of interest" description="Disordered" evidence="1">
    <location>
        <begin position="28"/>
        <end position="49"/>
    </location>
</feature>
<proteinExistence type="predicted"/>
<dbReference type="EMBL" id="CP059732">
    <property type="protein sequence ID" value="QMW04989.1"/>
    <property type="molecule type" value="Genomic_DNA"/>
</dbReference>
<reference evidence="2 3" key="1">
    <citation type="submission" date="2020-07" db="EMBL/GenBank/DDBJ databases">
        <title>Spirosoma foliorum sp. nov., isolated from the leaves on the Nejang mountain Korea, Republic of.</title>
        <authorList>
            <person name="Ho H."/>
            <person name="Lee Y.-J."/>
            <person name="Nurcahyanto D.-A."/>
            <person name="Kim S.-G."/>
        </authorList>
    </citation>
    <scope>NUCLEOTIDE SEQUENCE [LARGE SCALE GENOMIC DNA]</scope>
    <source>
        <strain evidence="2 3">PL0136</strain>
    </source>
</reference>
<evidence type="ECO:0000313" key="2">
    <source>
        <dbReference type="EMBL" id="QMW04989.1"/>
    </source>
</evidence>
<evidence type="ECO:0000256" key="1">
    <source>
        <dbReference type="SAM" id="MobiDB-lite"/>
    </source>
</evidence>
<organism evidence="2 3">
    <name type="scientific">Spirosoma foliorum</name>
    <dbReference type="NCBI Taxonomy" id="2710596"/>
    <lineage>
        <taxon>Bacteria</taxon>
        <taxon>Pseudomonadati</taxon>
        <taxon>Bacteroidota</taxon>
        <taxon>Cytophagia</taxon>
        <taxon>Cytophagales</taxon>
        <taxon>Cytophagaceae</taxon>
        <taxon>Spirosoma</taxon>
    </lineage>
</organism>
<accession>A0A7G5H1J7</accession>